<protein>
    <recommendedName>
        <fullName evidence="3">Mediator of RNA polymerase II transcription subunit 30</fullName>
    </recommendedName>
    <alternativeName>
        <fullName evidence="9">Mediator complex subunit 30</fullName>
    </alternativeName>
</protein>
<evidence type="ECO:0000313" key="12">
    <source>
        <dbReference type="Proteomes" id="UP001159405"/>
    </source>
</evidence>
<reference evidence="11 12" key="1">
    <citation type="submission" date="2022-05" db="EMBL/GenBank/DDBJ databases">
        <authorList>
            <consortium name="Genoscope - CEA"/>
            <person name="William W."/>
        </authorList>
    </citation>
    <scope>NUCLEOTIDE SEQUENCE [LARGE SCALE GENOMIC DNA]</scope>
</reference>
<keyword evidence="6" id="KW-0804">Transcription</keyword>
<comment type="function">
    <text evidence="8">Component of the Mediator complex, a coactivator involved in the regulated transcription of nearly all RNA polymerase II-dependent genes. Mediator functions as a bridge to convey information from gene-specific regulatory proteins to the basal RNA polymerase II transcription machinery. Mediator is recruited to promoters by direct interactions with regulatory proteins and serves as a scaffold for the assembly of a functional preinitiation complex with RNA polymerase II and the general transcription factors.</text>
</comment>
<evidence type="ECO:0000313" key="11">
    <source>
        <dbReference type="EMBL" id="CAH3156885.1"/>
    </source>
</evidence>
<evidence type="ECO:0000256" key="9">
    <source>
        <dbReference type="ARBA" id="ARBA00031981"/>
    </source>
</evidence>
<comment type="caution">
    <text evidence="11">The sequence shown here is derived from an EMBL/GenBank/DDBJ whole genome shotgun (WGS) entry which is preliminary data.</text>
</comment>
<dbReference type="Proteomes" id="UP001159405">
    <property type="component" value="Unassembled WGS sequence"/>
</dbReference>
<evidence type="ECO:0000256" key="4">
    <source>
        <dbReference type="ARBA" id="ARBA00023015"/>
    </source>
</evidence>
<comment type="similarity">
    <text evidence="2">Belongs to the Mediator complex subunit 30 family.</text>
</comment>
<evidence type="ECO:0000256" key="5">
    <source>
        <dbReference type="ARBA" id="ARBA00023159"/>
    </source>
</evidence>
<dbReference type="EMBL" id="CALNXK010000106">
    <property type="protein sequence ID" value="CAH3156885.1"/>
    <property type="molecule type" value="Genomic_DNA"/>
</dbReference>
<dbReference type="PANTHER" id="PTHR31705">
    <property type="entry name" value="MEDIATOR OF RNA POLYMERASE II TRANSCRIPTION SUBUNIT 30"/>
    <property type="match status" value="1"/>
</dbReference>
<keyword evidence="10" id="KW-0175">Coiled coil</keyword>
<evidence type="ECO:0000256" key="1">
    <source>
        <dbReference type="ARBA" id="ARBA00004123"/>
    </source>
</evidence>
<sequence>MAFKWGMHVPVNISAAVRDDKKSGRPSNVQQLNEISLALQGQQTVQDIVNRATNLFRLMEEAKMVVDHNKNKRIQETLSAIKELFARLRVIYDESNRRVVTPQGENLEAMIPLKPAEEEPEDDTPKDATALQIEHDTLQEKLRSKNQEIKDLIDQLRTLMWDINTMMAVKPS</sequence>
<comment type="subcellular location">
    <subcellularLocation>
        <location evidence="1">Nucleus</location>
    </subcellularLocation>
</comment>
<evidence type="ECO:0000256" key="7">
    <source>
        <dbReference type="ARBA" id="ARBA00023242"/>
    </source>
</evidence>
<accession>A0ABN8Q470</accession>
<organism evidence="11 12">
    <name type="scientific">Porites lobata</name>
    <dbReference type="NCBI Taxonomy" id="104759"/>
    <lineage>
        <taxon>Eukaryota</taxon>
        <taxon>Metazoa</taxon>
        <taxon>Cnidaria</taxon>
        <taxon>Anthozoa</taxon>
        <taxon>Hexacorallia</taxon>
        <taxon>Scleractinia</taxon>
        <taxon>Fungiina</taxon>
        <taxon>Poritidae</taxon>
        <taxon>Porites</taxon>
    </lineage>
</organism>
<name>A0ABN8Q470_9CNID</name>
<keyword evidence="5" id="KW-0010">Activator</keyword>
<evidence type="ECO:0000256" key="6">
    <source>
        <dbReference type="ARBA" id="ARBA00023163"/>
    </source>
</evidence>
<dbReference type="PANTHER" id="PTHR31705:SF4">
    <property type="entry name" value="MEDIATOR OF RNA POLYMERASE II TRANSCRIPTION SUBUNIT 30"/>
    <property type="match status" value="1"/>
</dbReference>
<keyword evidence="7" id="KW-0539">Nucleus</keyword>
<proteinExistence type="inferred from homology"/>
<evidence type="ECO:0000256" key="3">
    <source>
        <dbReference type="ARBA" id="ARBA00019664"/>
    </source>
</evidence>
<keyword evidence="12" id="KW-1185">Reference proteome</keyword>
<evidence type="ECO:0000256" key="2">
    <source>
        <dbReference type="ARBA" id="ARBA00010606"/>
    </source>
</evidence>
<dbReference type="Pfam" id="PF11315">
    <property type="entry name" value="Med30"/>
    <property type="match status" value="1"/>
</dbReference>
<gene>
    <name evidence="11" type="ORF">PLOB_00002131</name>
</gene>
<keyword evidence="4" id="KW-0805">Transcription regulation</keyword>
<dbReference type="InterPro" id="IPR021019">
    <property type="entry name" value="Mediator_Med30_met"/>
</dbReference>
<evidence type="ECO:0000256" key="10">
    <source>
        <dbReference type="SAM" id="Coils"/>
    </source>
</evidence>
<feature type="coiled-coil region" evidence="10">
    <location>
        <begin position="128"/>
        <end position="159"/>
    </location>
</feature>
<evidence type="ECO:0000256" key="8">
    <source>
        <dbReference type="ARBA" id="ARBA00025687"/>
    </source>
</evidence>